<keyword evidence="4" id="KW-1185">Reference proteome</keyword>
<name>A0A4R5KE31_9BACL</name>
<evidence type="ECO:0000256" key="1">
    <source>
        <dbReference type="ARBA" id="ARBA00006817"/>
    </source>
</evidence>
<comment type="caution">
    <text evidence="3">The sequence shown here is derived from an EMBL/GenBank/DDBJ whole genome shotgun (WGS) entry which is preliminary data.</text>
</comment>
<protein>
    <submittedName>
        <fullName evidence="3">SRPBCC domain-containing protein</fullName>
    </submittedName>
</protein>
<evidence type="ECO:0000313" key="4">
    <source>
        <dbReference type="Proteomes" id="UP000295636"/>
    </source>
</evidence>
<dbReference type="InterPro" id="IPR023393">
    <property type="entry name" value="START-like_dom_sf"/>
</dbReference>
<dbReference type="Proteomes" id="UP000295636">
    <property type="component" value="Unassembled WGS sequence"/>
</dbReference>
<dbReference type="AlphaFoldDB" id="A0A4R5KE31"/>
<reference evidence="3 4" key="1">
    <citation type="submission" date="2019-03" db="EMBL/GenBank/DDBJ databases">
        <title>This is whole genome sequence of Paenibacillus sp MS74 strain.</title>
        <authorList>
            <person name="Trinh H.N."/>
        </authorList>
    </citation>
    <scope>NUCLEOTIDE SEQUENCE [LARGE SCALE GENOMIC DNA]</scope>
    <source>
        <strain evidence="3 4">MS74</strain>
    </source>
</reference>
<evidence type="ECO:0000313" key="3">
    <source>
        <dbReference type="EMBL" id="TDF92808.1"/>
    </source>
</evidence>
<dbReference type="OrthoDB" id="118413at2"/>
<dbReference type="CDD" id="cd07814">
    <property type="entry name" value="SRPBCC_CalC_Aha1-like"/>
    <property type="match status" value="1"/>
</dbReference>
<dbReference type="Gene3D" id="3.30.530.20">
    <property type="match status" value="1"/>
</dbReference>
<dbReference type="Pfam" id="PF08327">
    <property type="entry name" value="AHSA1"/>
    <property type="match status" value="1"/>
</dbReference>
<sequence>MAANKSVEQELLITRVFDAPRESVFEAWTEAERLSQWWGPQGYELEVKKLELYPGGLFLGSQRSPEGHVMWGKFVYKEIVAPEKLVFVQSFSDEDGNTIRAPFSGTWPLEVINYLILTENGGKTTLTLRGGPYQASEEELATYESMRPHIQQGLVGTFDQLDAYLART</sequence>
<dbReference type="InterPro" id="IPR013538">
    <property type="entry name" value="ASHA1/2-like_C"/>
</dbReference>
<organism evidence="3 4">
    <name type="scientific">Paenibacillus piri</name>
    <dbReference type="NCBI Taxonomy" id="2547395"/>
    <lineage>
        <taxon>Bacteria</taxon>
        <taxon>Bacillati</taxon>
        <taxon>Bacillota</taxon>
        <taxon>Bacilli</taxon>
        <taxon>Bacillales</taxon>
        <taxon>Paenibacillaceae</taxon>
        <taxon>Paenibacillus</taxon>
    </lineage>
</organism>
<dbReference type="EMBL" id="SMRT01000019">
    <property type="protein sequence ID" value="TDF92808.1"/>
    <property type="molecule type" value="Genomic_DNA"/>
</dbReference>
<comment type="similarity">
    <text evidence="1">Belongs to the AHA1 family.</text>
</comment>
<feature type="domain" description="Activator of Hsp90 ATPase homologue 1/2-like C-terminal" evidence="2">
    <location>
        <begin position="18"/>
        <end position="165"/>
    </location>
</feature>
<dbReference type="RefSeq" id="WP_133234921.1">
    <property type="nucleotide sequence ID" value="NZ_SMRT01000019.1"/>
</dbReference>
<gene>
    <name evidence="3" type="ORF">E1757_29305</name>
</gene>
<dbReference type="SUPFAM" id="SSF55961">
    <property type="entry name" value="Bet v1-like"/>
    <property type="match status" value="1"/>
</dbReference>
<accession>A0A4R5KE31</accession>
<proteinExistence type="inferred from homology"/>
<evidence type="ECO:0000259" key="2">
    <source>
        <dbReference type="Pfam" id="PF08327"/>
    </source>
</evidence>